<dbReference type="InterPro" id="IPR036412">
    <property type="entry name" value="HAD-like_sf"/>
</dbReference>
<dbReference type="EMBL" id="KZ346631">
    <property type="protein sequence ID" value="PIO69495.1"/>
    <property type="molecule type" value="Genomic_DNA"/>
</dbReference>
<dbReference type="GO" id="GO:0005737">
    <property type="term" value="C:cytoplasm"/>
    <property type="evidence" value="ECO:0007669"/>
    <property type="project" value="InterPro"/>
</dbReference>
<keyword evidence="6" id="KW-0378">Hydrolase</keyword>
<dbReference type="GO" id="GO:0009117">
    <property type="term" value="P:nucleotide metabolic process"/>
    <property type="evidence" value="ECO:0007669"/>
    <property type="project" value="UniProtKB-KW"/>
</dbReference>
<dbReference type="GO" id="GO:0008253">
    <property type="term" value="F:5'-nucleotidase activity"/>
    <property type="evidence" value="ECO:0007669"/>
    <property type="project" value="UniProtKB-EC"/>
</dbReference>
<dbReference type="FunFam" id="1.10.150.340:FF:000001">
    <property type="entry name" value="Cytosolic 5-nucleotidase 3-like"/>
    <property type="match status" value="1"/>
</dbReference>
<proteinExistence type="inferred from homology"/>
<comment type="catalytic activity">
    <reaction evidence="1">
        <text>a ribonucleoside 5'-phosphate + H2O = a ribonucleoside + phosphate</text>
        <dbReference type="Rhea" id="RHEA:12484"/>
        <dbReference type="ChEBI" id="CHEBI:15377"/>
        <dbReference type="ChEBI" id="CHEBI:18254"/>
        <dbReference type="ChEBI" id="CHEBI:43474"/>
        <dbReference type="ChEBI" id="CHEBI:58043"/>
        <dbReference type="EC" id="3.1.3.5"/>
    </reaction>
</comment>
<dbReference type="PANTHER" id="PTHR13045:SF0">
    <property type="entry name" value="7-METHYLGUANOSINE PHOSPHATE-SPECIFIC 5'-NUCLEOTIDASE"/>
    <property type="match status" value="1"/>
</dbReference>
<dbReference type="AlphaFoldDB" id="A0A2G9UGX8"/>
<protein>
    <recommendedName>
        <fullName evidence="3">5'-nucleotidase</fullName>
        <ecNumber evidence="3">3.1.3.5</ecNumber>
    </recommendedName>
</protein>
<keyword evidence="5" id="KW-0547">Nucleotide-binding</keyword>
<evidence type="ECO:0000256" key="1">
    <source>
        <dbReference type="ARBA" id="ARBA00000815"/>
    </source>
</evidence>
<reference evidence="9 10" key="1">
    <citation type="submission" date="2015-09" db="EMBL/GenBank/DDBJ databases">
        <title>Draft genome of the parasitic nematode Teladorsagia circumcincta isolate WARC Sus (inbred).</title>
        <authorList>
            <person name="Mitreva M."/>
        </authorList>
    </citation>
    <scope>NUCLEOTIDE SEQUENCE [LARGE SCALE GENOMIC DNA]</scope>
    <source>
        <strain evidence="9 10">S</strain>
    </source>
</reference>
<dbReference type="GO" id="GO:0000166">
    <property type="term" value="F:nucleotide binding"/>
    <property type="evidence" value="ECO:0007669"/>
    <property type="project" value="UniProtKB-KW"/>
</dbReference>
<evidence type="ECO:0000313" key="10">
    <source>
        <dbReference type="Proteomes" id="UP000230423"/>
    </source>
</evidence>
<name>A0A2G9UGX8_TELCI</name>
<dbReference type="EC" id="3.1.3.5" evidence="3"/>
<evidence type="ECO:0000313" key="9">
    <source>
        <dbReference type="EMBL" id="PIO69495.1"/>
    </source>
</evidence>
<dbReference type="InterPro" id="IPR006434">
    <property type="entry name" value="Pyrimidine_nucleotidase_eu"/>
</dbReference>
<evidence type="ECO:0000256" key="7">
    <source>
        <dbReference type="ARBA" id="ARBA00022842"/>
    </source>
</evidence>
<evidence type="ECO:0000256" key="4">
    <source>
        <dbReference type="ARBA" id="ARBA00022723"/>
    </source>
</evidence>
<keyword evidence="4" id="KW-0479">Metal-binding</keyword>
<dbReference type="Proteomes" id="UP000230423">
    <property type="component" value="Unassembled WGS sequence"/>
</dbReference>
<dbReference type="GO" id="GO:0000287">
    <property type="term" value="F:magnesium ion binding"/>
    <property type="evidence" value="ECO:0007669"/>
    <property type="project" value="InterPro"/>
</dbReference>
<gene>
    <name evidence="9" type="ORF">TELCIR_08675</name>
</gene>
<dbReference type="SUPFAM" id="SSF56784">
    <property type="entry name" value="HAD-like"/>
    <property type="match status" value="1"/>
</dbReference>
<dbReference type="OrthoDB" id="5831591at2759"/>
<keyword evidence="7" id="KW-0460">Magnesium</keyword>
<accession>A0A2G9UGX8</accession>
<evidence type="ECO:0000256" key="6">
    <source>
        <dbReference type="ARBA" id="ARBA00022801"/>
    </source>
</evidence>
<dbReference type="Pfam" id="PF05822">
    <property type="entry name" value="UMPH-1"/>
    <property type="match status" value="1"/>
</dbReference>
<evidence type="ECO:0000256" key="3">
    <source>
        <dbReference type="ARBA" id="ARBA00012643"/>
    </source>
</evidence>
<comment type="similarity">
    <text evidence="2">Belongs to the pyrimidine 5'-nucleotidase family.</text>
</comment>
<keyword evidence="8" id="KW-0546">Nucleotide metabolism</keyword>
<dbReference type="Gene3D" id="1.10.150.340">
    <property type="entry name" value="Pyrimidine 5'-nucleotidase (UMPH-1), N-terminal domain"/>
    <property type="match status" value="1"/>
</dbReference>
<evidence type="ECO:0000256" key="2">
    <source>
        <dbReference type="ARBA" id="ARBA00008389"/>
    </source>
</evidence>
<sequence length="130" mass="15339">MDRGVSSCWRHGGRTVVEYDFDSIFNHPQVMMRDREAVEKKLRIMVEGGKEKLMVISDFDYTLSRYEDSLGRRCWTTHGVFDNCSKQVDPELSLKLQLLKEKFFPVEFDPKLTLEQKVPFMEEWQVSSHS</sequence>
<dbReference type="PANTHER" id="PTHR13045">
    <property type="entry name" value="5'-NUCLEOTIDASE"/>
    <property type="match status" value="1"/>
</dbReference>
<organism evidence="9 10">
    <name type="scientific">Teladorsagia circumcincta</name>
    <name type="common">Brown stomach worm</name>
    <name type="synonym">Ostertagia circumcincta</name>
    <dbReference type="NCBI Taxonomy" id="45464"/>
    <lineage>
        <taxon>Eukaryota</taxon>
        <taxon>Metazoa</taxon>
        <taxon>Ecdysozoa</taxon>
        <taxon>Nematoda</taxon>
        <taxon>Chromadorea</taxon>
        <taxon>Rhabditida</taxon>
        <taxon>Rhabditina</taxon>
        <taxon>Rhabditomorpha</taxon>
        <taxon>Strongyloidea</taxon>
        <taxon>Trichostrongylidae</taxon>
        <taxon>Teladorsagia</taxon>
    </lineage>
</organism>
<evidence type="ECO:0000256" key="5">
    <source>
        <dbReference type="ARBA" id="ARBA00022741"/>
    </source>
</evidence>
<evidence type="ECO:0000256" key="8">
    <source>
        <dbReference type="ARBA" id="ARBA00023080"/>
    </source>
</evidence>
<keyword evidence="10" id="KW-1185">Reference proteome</keyword>